<dbReference type="EMBL" id="CP072133">
    <property type="protein sequence ID" value="QTH70448.1"/>
    <property type="molecule type" value="Genomic_DNA"/>
</dbReference>
<dbReference type="KEGG" id="pxi:J5O05_10635"/>
<evidence type="ECO:0000259" key="3">
    <source>
        <dbReference type="Pfam" id="PF13458"/>
    </source>
</evidence>
<protein>
    <submittedName>
        <fullName evidence="4">ABC transporter substrate-binding protein</fullName>
    </submittedName>
</protein>
<sequence>MSAAFEGPARQIGIQLSEGASLHFDDINTRGGVHQHKLKLIKLDDGYEPPKTVENTKRLIEEYKVDALFTYMGTPTSWAIKPLLERSQLPFITPFTGADFLRSATTFHVFNLRASYQQEAYEQIQFLTQEKRLKKIALLIQADEFGLTLEKSLVKALKDMNLTAITIARFRRNTQDIDKALTRIATSGAEAVAMVGTYDPLAEFIKKAEASKSTFIYSTVSFAFSNALYARLTKPETIMTTEVVPDPLDCDVELCEEFKQLAKHNNITVSRLAFEGYLNAYVTTQALNRCKPPFDKTCLMTQLEDVRIEDHKLQALFNHPQRNKYVVFRSYYQ</sequence>
<dbReference type="RefSeq" id="WP_208842043.1">
    <property type="nucleotide sequence ID" value="NZ_CP072133.1"/>
</dbReference>
<dbReference type="CDD" id="cd19978">
    <property type="entry name" value="PBP1_ABC_ligand_binding-like"/>
    <property type="match status" value="1"/>
</dbReference>
<evidence type="ECO:0000256" key="2">
    <source>
        <dbReference type="ARBA" id="ARBA00022729"/>
    </source>
</evidence>
<evidence type="ECO:0000313" key="5">
    <source>
        <dbReference type="Proteomes" id="UP000664904"/>
    </source>
</evidence>
<gene>
    <name evidence="4" type="ORF">J5O05_10635</name>
</gene>
<keyword evidence="2" id="KW-0732">Signal</keyword>
<name>A0A975HJX4_9GAMM</name>
<dbReference type="InterPro" id="IPR028082">
    <property type="entry name" value="Peripla_BP_I"/>
</dbReference>
<feature type="domain" description="Leucine-binding protein" evidence="3">
    <location>
        <begin position="4"/>
        <end position="310"/>
    </location>
</feature>
<proteinExistence type="inferred from homology"/>
<dbReference type="Gene3D" id="3.40.50.2300">
    <property type="match status" value="2"/>
</dbReference>
<comment type="similarity">
    <text evidence="1">Belongs to the leucine-binding protein family.</text>
</comment>
<dbReference type="Pfam" id="PF13458">
    <property type="entry name" value="Peripla_BP_6"/>
    <property type="match status" value="1"/>
</dbReference>
<accession>A0A975HJX4</accession>
<reference evidence="4" key="1">
    <citation type="submission" date="2021-03" db="EMBL/GenBank/DDBJ databases">
        <title>Complete Genome of Pseudoalteromonas xiamenensis STKMTI.2, a new potential marine bacterium producing anti-Vibrio compounds.</title>
        <authorList>
            <person name="Handayani D.P."/>
            <person name="Isnansetyo A."/>
            <person name="Istiqomah I."/>
            <person name="Jumina J."/>
        </authorList>
    </citation>
    <scope>NUCLEOTIDE SEQUENCE</scope>
    <source>
        <strain evidence="4">STKMTI.2</strain>
    </source>
</reference>
<dbReference type="Proteomes" id="UP000664904">
    <property type="component" value="Chromosome"/>
</dbReference>
<dbReference type="SUPFAM" id="SSF53822">
    <property type="entry name" value="Periplasmic binding protein-like I"/>
    <property type="match status" value="1"/>
</dbReference>
<dbReference type="PANTHER" id="PTHR47235:SF1">
    <property type="entry name" value="BLR6548 PROTEIN"/>
    <property type="match status" value="1"/>
</dbReference>
<evidence type="ECO:0000256" key="1">
    <source>
        <dbReference type="ARBA" id="ARBA00010062"/>
    </source>
</evidence>
<evidence type="ECO:0000313" key="4">
    <source>
        <dbReference type="EMBL" id="QTH70448.1"/>
    </source>
</evidence>
<dbReference type="InterPro" id="IPR028081">
    <property type="entry name" value="Leu-bd"/>
</dbReference>
<keyword evidence="5" id="KW-1185">Reference proteome</keyword>
<dbReference type="PANTHER" id="PTHR47235">
    <property type="entry name" value="BLR6548 PROTEIN"/>
    <property type="match status" value="1"/>
</dbReference>
<dbReference type="AlphaFoldDB" id="A0A975HJX4"/>
<organism evidence="4 5">
    <name type="scientific">Pseudoalteromonas xiamenensis</name>
    <dbReference type="NCBI Taxonomy" id="882626"/>
    <lineage>
        <taxon>Bacteria</taxon>
        <taxon>Pseudomonadati</taxon>
        <taxon>Pseudomonadota</taxon>
        <taxon>Gammaproteobacteria</taxon>
        <taxon>Alteromonadales</taxon>
        <taxon>Pseudoalteromonadaceae</taxon>
        <taxon>Pseudoalteromonas</taxon>
    </lineage>
</organism>